<gene>
    <name evidence="3" type="ORF">C8D93_103394</name>
</gene>
<evidence type="ECO:0000256" key="1">
    <source>
        <dbReference type="SAM" id="Phobius"/>
    </source>
</evidence>
<dbReference type="Proteomes" id="UP000248330">
    <property type="component" value="Unassembled WGS sequence"/>
</dbReference>
<dbReference type="AlphaFoldDB" id="A0A318EGX5"/>
<keyword evidence="1" id="KW-0812">Transmembrane</keyword>
<comment type="caution">
    <text evidence="3">The sequence shown here is derived from an EMBL/GenBank/DDBJ whole genome shotgun (WGS) entry which is preliminary data.</text>
</comment>
<feature type="signal peptide" evidence="2">
    <location>
        <begin position="1"/>
        <end position="21"/>
    </location>
</feature>
<keyword evidence="1" id="KW-0472">Membrane</keyword>
<dbReference type="EMBL" id="QICN01000003">
    <property type="protein sequence ID" value="PXV69818.1"/>
    <property type="molecule type" value="Genomic_DNA"/>
</dbReference>
<keyword evidence="1" id="KW-1133">Transmembrane helix</keyword>
<sequence>MKRSSIAAGALACVVAWPALAGETQWVEPGARLAWTFGAGANQATPSLSLGLFPNDRGWQRLWATAGADELAMAVDKPAVFELRLDGTAKDLRLIGLSLGADSSQSEDSSGNWGTRIGMIALGLGAALALVVYAVGDAVEDSNPTVQGNGDNDSPGDADDPCFDLPLGINGCLGGR</sequence>
<reference evidence="3 4" key="1">
    <citation type="submission" date="2018-04" db="EMBL/GenBank/DDBJ databases">
        <title>Genomic Encyclopedia of Type Strains, Phase IV (KMG-IV): sequencing the most valuable type-strain genomes for metagenomic binning, comparative biology and taxonomic classification.</title>
        <authorList>
            <person name="Goeker M."/>
        </authorList>
    </citation>
    <scope>NUCLEOTIDE SEQUENCE [LARGE SCALE GENOMIC DNA]</scope>
    <source>
        <strain evidence="3 4">DSM 104150</strain>
    </source>
</reference>
<accession>A0A318EGX5</accession>
<evidence type="ECO:0000313" key="4">
    <source>
        <dbReference type="Proteomes" id="UP000248330"/>
    </source>
</evidence>
<organism evidence="3 4">
    <name type="scientific">Sinimarinibacterium flocculans</name>
    <dbReference type="NCBI Taxonomy" id="985250"/>
    <lineage>
        <taxon>Bacteria</taxon>
        <taxon>Pseudomonadati</taxon>
        <taxon>Pseudomonadota</taxon>
        <taxon>Gammaproteobacteria</taxon>
        <taxon>Nevskiales</taxon>
        <taxon>Nevskiaceae</taxon>
        <taxon>Sinimarinibacterium</taxon>
    </lineage>
</organism>
<name>A0A318EGX5_9GAMM</name>
<evidence type="ECO:0000313" key="3">
    <source>
        <dbReference type="EMBL" id="PXV69818.1"/>
    </source>
</evidence>
<proteinExistence type="predicted"/>
<keyword evidence="4" id="KW-1185">Reference proteome</keyword>
<dbReference type="RefSeq" id="WP_110264718.1">
    <property type="nucleotide sequence ID" value="NZ_CAKZQT010000029.1"/>
</dbReference>
<feature type="transmembrane region" description="Helical" evidence="1">
    <location>
        <begin position="113"/>
        <end position="135"/>
    </location>
</feature>
<protein>
    <submittedName>
        <fullName evidence="3">Uncharacterized protein</fullName>
    </submittedName>
</protein>
<evidence type="ECO:0000256" key="2">
    <source>
        <dbReference type="SAM" id="SignalP"/>
    </source>
</evidence>
<keyword evidence="2" id="KW-0732">Signal</keyword>
<feature type="chain" id="PRO_5016393501" evidence="2">
    <location>
        <begin position="22"/>
        <end position="176"/>
    </location>
</feature>